<feature type="domain" description="SnoaL-like" evidence="1">
    <location>
        <begin position="12"/>
        <end position="140"/>
    </location>
</feature>
<evidence type="ECO:0000313" key="2">
    <source>
        <dbReference type="EMBL" id="MCV9929539.1"/>
    </source>
</evidence>
<reference evidence="2" key="1">
    <citation type="submission" date="2022-10" db="EMBL/GenBank/DDBJ databases">
        <title>Two novel species of Flavobacterium.</title>
        <authorList>
            <person name="Liu Q."/>
            <person name="Xin Y.-H."/>
        </authorList>
    </citation>
    <scope>NUCLEOTIDE SEQUENCE</scope>
    <source>
        <strain evidence="2">LS1R49</strain>
    </source>
</reference>
<dbReference type="Proteomes" id="UP001151079">
    <property type="component" value="Unassembled WGS sequence"/>
</dbReference>
<sequence>MEETNLTIRISAIEDKMAIREVFDTFSILADERNLQTQALLFTENAIVESYFNGQLALAYNGRKEISEGFSDFVKNFETLYHINGQQIVKLNGNKANSIAYCHVTLVGDENGKKMKTNLGVIYHDEFERLDKKWLISKRKSFFTWQEKVDLGQPLI</sequence>
<name>A0A9X2YWV4_9FLAO</name>
<dbReference type="SUPFAM" id="SSF54427">
    <property type="entry name" value="NTF2-like"/>
    <property type="match status" value="1"/>
</dbReference>
<evidence type="ECO:0000313" key="3">
    <source>
        <dbReference type="Proteomes" id="UP001151079"/>
    </source>
</evidence>
<evidence type="ECO:0000259" key="1">
    <source>
        <dbReference type="Pfam" id="PF13577"/>
    </source>
</evidence>
<protein>
    <submittedName>
        <fullName evidence="2">Nuclear transport factor 2 family protein</fullName>
    </submittedName>
</protein>
<comment type="caution">
    <text evidence="2">The sequence shown here is derived from an EMBL/GenBank/DDBJ whole genome shotgun (WGS) entry which is preliminary data.</text>
</comment>
<dbReference type="Pfam" id="PF13577">
    <property type="entry name" value="SnoaL_4"/>
    <property type="match status" value="1"/>
</dbReference>
<dbReference type="AlphaFoldDB" id="A0A9X2YWV4"/>
<dbReference type="InterPro" id="IPR032710">
    <property type="entry name" value="NTF2-like_dom_sf"/>
</dbReference>
<gene>
    <name evidence="2" type="ORF">OIU83_17895</name>
</gene>
<proteinExistence type="predicted"/>
<accession>A0A9X2YWV4</accession>
<dbReference type="RefSeq" id="WP_264207625.1">
    <property type="nucleotide sequence ID" value="NZ_JAOZEW010000020.1"/>
</dbReference>
<keyword evidence="3" id="KW-1185">Reference proteome</keyword>
<dbReference type="EMBL" id="JAOZEW010000020">
    <property type="protein sequence ID" value="MCV9929539.1"/>
    <property type="molecule type" value="Genomic_DNA"/>
</dbReference>
<dbReference type="InterPro" id="IPR037401">
    <property type="entry name" value="SnoaL-like"/>
</dbReference>
<organism evidence="2 3">
    <name type="scientific">Flavobacterium shii</name>
    <dbReference type="NCBI Taxonomy" id="2987687"/>
    <lineage>
        <taxon>Bacteria</taxon>
        <taxon>Pseudomonadati</taxon>
        <taxon>Bacteroidota</taxon>
        <taxon>Flavobacteriia</taxon>
        <taxon>Flavobacteriales</taxon>
        <taxon>Flavobacteriaceae</taxon>
        <taxon>Flavobacterium</taxon>
    </lineage>
</organism>
<dbReference type="Gene3D" id="3.10.450.50">
    <property type="match status" value="1"/>
</dbReference>